<feature type="region of interest" description="Disordered" evidence="1">
    <location>
        <begin position="62"/>
        <end position="86"/>
    </location>
</feature>
<sequence>MEQYHLKGQWKTMWTPRDSTGALWIASCRLPGTRSRKTLPMQTRVHRANDINEDMKYIFDAKNDQGRPSDSLPEQLNSHGTGDCEPTSARACLAVELYNMSVG</sequence>
<evidence type="ECO:0000313" key="3">
    <source>
        <dbReference type="Proteomes" id="UP000594260"/>
    </source>
</evidence>
<dbReference type="GeneID" id="111244683"/>
<dbReference type="Proteomes" id="UP000594260">
    <property type="component" value="Unplaced"/>
</dbReference>
<name>A0A7M7J724_VARDE</name>
<proteinExistence type="predicted"/>
<dbReference type="KEGG" id="vde:111244683"/>
<dbReference type="InParanoid" id="A0A7M7J724"/>
<dbReference type="EnsemblMetazoa" id="XM_022792013">
    <property type="protein sequence ID" value="XP_022647748"/>
    <property type="gene ID" value="LOC111244683"/>
</dbReference>
<keyword evidence="3" id="KW-1185">Reference proteome</keyword>
<feature type="compositionally biased region" description="Polar residues" evidence="1">
    <location>
        <begin position="68"/>
        <end position="80"/>
    </location>
</feature>
<accession>A0A7M7J724</accession>
<dbReference type="AlphaFoldDB" id="A0A7M7J724"/>
<evidence type="ECO:0000256" key="1">
    <source>
        <dbReference type="SAM" id="MobiDB-lite"/>
    </source>
</evidence>
<dbReference type="RefSeq" id="XP_022647748.1">
    <property type="nucleotide sequence ID" value="XM_022792013.1"/>
</dbReference>
<evidence type="ECO:0000313" key="2">
    <source>
        <dbReference type="EnsemblMetazoa" id="XP_022647748"/>
    </source>
</evidence>
<reference evidence="2" key="1">
    <citation type="submission" date="2021-01" db="UniProtKB">
        <authorList>
            <consortium name="EnsemblMetazoa"/>
        </authorList>
    </citation>
    <scope>IDENTIFICATION</scope>
</reference>
<protein>
    <submittedName>
        <fullName evidence="2">Uncharacterized protein</fullName>
    </submittedName>
</protein>
<organism evidence="2 3">
    <name type="scientific">Varroa destructor</name>
    <name type="common">Honeybee mite</name>
    <dbReference type="NCBI Taxonomy" id="109461"/>
    <lineage>
        <taxon>Eukaryota</taxon>
        <taxon>Metazoa</taxon>
        <taxon>Ecdysozoa</taxon>
        <taxon>Arthropoda</taxon>
        <taxon>Chelicerata</taxon>
        <taxon>Arachnida</taxon>
        <taxon>Acari</taxon>
        <taxon>Parasitiformes</taxon>
        <taxon>Mesostigmata</taxon>
        <taxon>Gamasina</taxon>
        <taxon>Dermanyssoidea</taxon>
        <taxon>Varroidae</taxon>
        <taxon>Varroa</taxon>
    </lineage>
</organism>